<dbReference type="EMBL" id="MDHH01000003">
    <property type="protein sequence ID" value="OUE01293.1"/>
    <property type="molecule type" value="Genomic_DNA"/>
</dbReference>
<evidence type="ECO:0000256" key="1">
    <source>
        <dbReference type="ARBA" id="ARBA00004141"/>
    </source>
</evidence>
<keyword evidence="3 6" id="KW-1133">Transmembrane helix</keyword>
<sequence length="131" mass="12804">MSPAVDIVILVVAVLAALAGWRRGAIVTVAGLAGIVLGVLLALWITPAFLALLDQFGIATGITRTLAAAVLMLVTTSLVSGILAQVASVLTRLLRPGAPRAASTAASAPSRGSRPGPSPSGSSAASSAPAA</sequence>
<dbReference type="Pfam" id="PF02674">
    <property type="entry name" value="Colicin_V"/>
    <property type="match status" value="1"/>
</dbReference>
<comment type="subcellular location">
    <subcellularLocation>
        <location evidence="1">Membrane</location>
        <topology evidence="1">Multi-pass membrane protein</topology>
    </subcellularLocation>
</comment>
<dbReference type="GO" id="GO:0016020">
    <property type="term" value="C:membrane"/>
    <property type="evidence" value="ECO:0007669"/>
    <property type="project" value="UniProtKB-SubCell"/>
</dbReference>
<evidence type="ECO:0000256" key="2">
    <source>
        <dbReference type="ARBA" id="ARBA00022692"/>
    </source>
</evidence>
<accession>A0A251XGI0</accession>
<comment type="caution">
    <text evidence="7">The sequence shown here is derived from an EMBL/GenBank/DDBJ whole genome shotgun (WGS) entry which is preliminary data.</text>
</comment>
<protein>
    <submittedName>
        <fullName evidence="7">Colicin V production protein</fullName>
    </submittedName>
</protein>
<gene>
    <name evidence="7" type="ORF">CMMCAS07_13370</name>
</gene>
<evidence type="ECO:0000313" key="7">
    <source>
        <dbReference type="EMBL" id="OUE01293.1"/>
    </source>
</evidence>
<name>A0A251XGI0_CLAMM</name>
<evidence type="ECO:0000256" key="5">
    <source>
        <dbReference type="SAM" id="MobiDB-lite"/>
    </source>
</evidence>
<reference evidence="7 8" key="1">
    <citation type="submission" date="2016-08" db="EMBL/GenBank/DDBJ databases">
        <title>Genome sequence of Clavibacter michiganensis subsp. michiganensis strain CASJ007.</title>
        <authorList>
            <person name="Thapa S.P."/>
            <person name="Coaker G."/>
        </authorList>
    </citation>
    <scope>NUCLEOTIDE SEQUENCE [LARGE SCALE GENOMIC DNA]</scope>
    <source>
        <strain evidence="7">CASJ007</strain>
    </source>
</reference>
<dbReference type="GO" id="GO:0009403">
    <property type="term" value="P:toxin biosynthetic process"/>
    <property type="evidence" value="ECO:0007669"/>
    <property type="project" value="InterPro"/>
</dbReference>
<feature type="transmembrane region" description="Helical" evidence="6">
    <location>
        <begin position="65"/>
        <end position="87"/>
    </location>
</feature>
<evidence type="ECO:0000313" key="8">
    <source>
        <dbReference type="Proteomes" id="UP000195062"/>
    </source>
</evidence>
<keyword evidence="2 6" id="KW-0812">Transmembrane</keyword>
<dbReference type="Proteomes" id="UP000195062">
    <property type="component" value="Unassembled WGS sequence"/>
</dbReference>
<dbReference type="AlphaFoldDB" id="A0A251XGI0"/>
<dbReference type="InterPro" id="IPR003825">
    <property type="entry name" value="Colicin-V_CvpA"/>
</dbReference>
<keyword evidence="8" id="KW-1185">Reference proteome</keyword>
<evidence type="ECO:0000256" key="6">
    <source>
        <dbReference type="SAM" id="Phobius"/>
    </source>
</evidence>
<feature type="transmembrane region" description="Helical" evidence="6">
    <location>
        <begin position="34"/>
        <end position="53"/>
    </location>
</feature>
<proteinExistence type="predicted"/>
<keyword evidence="4 6" id="KW-0472">Membrane</keyword>
<evidence type="ECO:0000256" key="4">
    <source>
        <dbReference type="ARBA" id="ARBA00023136"/>
    </source>
</evidence>
<evidence type="ECO:0000256" key="3">
    <source>
        <dbReference type="ARBA" id="ARBA00022989"/>
    </source>
</evidence>
<organism evidence="7 8">
    <name type="scientific">Clavibacter michiganensis subsp. michiganensis</name>
    <dbReference type="NCBI Taxonomy" id="33013"/>
    <lineage>
        <taxon>Bacteria</taxon>
        <taxon>Bacillati</taxon>
        <taxon>Actinomycetota</taxon>
        <taxon>Actinomycetes</taxon>
        <taxon>Micrococcales</taxon>
        <taxon>Microbacteriaceae</taxon>
        <taxon>Clavibacter</taxon>
    </lineage>
</organism>
<feature type="region of interest" description="Disordered" evidence="5">
    <location>
        <begin position="101"/>
        <end position="131"/>
    </location>
</feature>